<keyword evidence="10 12" id="KW-0739">Sodium transport</keyword>
<proteinExistence type="inferred from homology"/>
<keyword evidence="14" id="KW-1185">Reference proteome</keyword>
<dbReference type="Proteomes" id="UP000887013">
    <property type="component" value="Unassembled WGS sequence"/>
</dbReference>
<keyword evidence="9" id="KW-0472">Membrane</keyword>
<evidence type="ECO:0000256" key="6">
    <source>
        <dbReference type="ARBA" id="ARBA00022989"/>
    </source>
</evidence>
<evidence type="ECO:0000256" key="2">
    <source>
        <dbReference type="ARBA" id="ARBA00007193"/>
    </source>
</evidence>
<dbReference type="GO" id="GO:0005272">
    <property type="term" value="F:sodium channel activity"/>
    <property type="evidence" value="ECO:0007669"/>
    <property type="project" value="UniProtKB-KW"/>
</dbReference>
<dbReference type="GO" id="GO:0016020">
    <property type="term" value="C:membrane"/>
    <property type="evidence" value="ECO:0007669"/>
    <property type="project" value="UniProtKB-SubCell"/>
</dbReference>
<evidence type="ECO:0000256" key="5">
    <source>
        <dbReference type="ARBA" id="ARBA00022692"/>
    </source>
</evidence>
<evidence type="ECO:0000256" key="9">
    <source>
        <dbReference type="ARBA" id="ARBA00023136"/>
    </source>
</evidence>
<evidence type="ECO:0000256" key="11">
    <source>
        <dbReference type="ARBA" id="ARBA00023303"/>
    </source>
</evidence>
<evidence type="ECO:0000256" key="7">
    <source>
        <dbReference type="ARBA" id="ARBA00023053"/>
    </source>
</evidence>
<keyword evidence="6" id="KW-1133">Transmembrane helix</keyword>
<comment type="subcellular location">
    <subcellularLocation>
        <location evidence="1">Membrane</location>
        <topology evidence="1">Multi-pass membrane protein</topology>
    </subcellularLocation>
</comment>
<evidence type="ECO:0000256" key="3">
    <source>
        <dbReference type="ARBA" id="ARBA00022448"/>
    </source>
</evidence>
<keyword evidence="4 12" id="KW-0894">Sodium channel</keyword>
<evidence type="ECO:0000256" key="8">
    <source>
        <dbReference type="ARBA" id="ARBA00023065"/>
    </source>
</evidence>
<name>A0A8X6Q4I6_NEPPI</name>
<evidence type="ECO:0000256" key="12">
    <source>
        <dbReference type="RuleBase" id="RU000679"/>
    </source>
</evidence>
<evidence type="ECO:0000256" key="4">
    <source>
        <dbReference type="ARBA" id="ARBA00022461"/>
    </source>
</evidence>
<sequence length="255" mass="28761">MHSEYASKSDAFCSSQIALFKLESNMTRTLEDLNKFGLRQSDLLEVCGVNTESGVSPCKNFVSIIASDEKGYPNNCVAIESLWGQPNAKEKQIEVTGKILMALKMKPEEYISYTDLVQAHILMHDSHSIGNPMKEGITLEAGMSHNLFVNKRITTRLPYPYKTNCTDYLKLWKENGGHGPLTEKSWLQPKKQKLHPGLVALVQHQERWTAFETFVCKVDLLLEEDPLQIERSREGIISLLGGETFHCLSSLCLVE</sequence>
<evidence type="ECO:0000256" key="1">
    <source>
        <dbReference type="ARBA" id="ARBA00004141"/>
    </source>
</evidence>
<comment type="caution">
    <text evidence="13">The sequence shown here is derived from an EMBL/GenBank/DDBJ whole genome shotgun (WGS) entry which is preliminary data.</text>
</comment>
<keyword evidence="5 12" id="KW-0812">Transmembrane</keyword>
<dbReference type="Pfam" id="PF00858">
    <property type="entry name" value="ASC"/>
    <property type="match status" value="1"/>
</dbReference>
<accession>A0A8X6Q4I6</accession>
<dbReference type="Gene3D" id="2.60.470.10">
    <property type="entry name" value="Acid-sensing ion channels like domains"/>
    <property type="match status" value="1"/>
</dbReference>
<reference evidence="13" key="1">
    <citation type="submission" date="2020-08" db="EMBL/GenBank/DDBJ databases">
        <title>Multicomponent nature underlies the extraordinary mechanical properties of spider dragline silk.</title>
        <authorList>
            <person name="Kono N."/>
            <person name="Nakamura H."/>
            <person name="Mori M."/>
            <person name="Yoshida Y."/>
            <person name="Ohtoshi R."/>
            <person name="Malay A.D."/>
            <person name="Moran D.A.P."/>
            <person name="Tomita M."/>
            <person name="Numata K."/>
            <person name="Arakawa K."/>
        </authorList>
    </citation>
    <scope>NUCLEOTIDE SEQUENCE</scope>
</reference>
<keyword evidence="11 12" id="KW-0407">Ion channel</keyword>
<evidence type="ECO:0000256" key="10">
    <source>
        <dbReference type="ARBA" id="ARBA00023201"/>
    </source>
</evidence>
<dbReference type="InterPro" id="IPR001873">
    <property type="entry name" value="ENaC"/>
</dbReference>
<evidence type="ECO:0000313" key="14">
    <source>
        <dbReference type="Proteomes" id="UP000887013"/>
    </source>
</evidence>
<dbReference type="AlphaFoldDB" id="A0A8X6Q4I6"/>
<gene>
    <name evidence="13" type="primary">AVEN_228817_1</name>
    <name evidence="13" type="ORF">NPIL_36011</name>
</gene>
<keyword evidence="7" id="KW-0915">Sodium</keyword>
<dbReference type="EMBL" id="BMAW01077242">
    <property type="protein sequence ID" value="GFU05340.1"/>
    <property type="molecule type" value="Genomic_DNA"/>
</dbReference>
<keyword evidence="3 12" id="KW-0813">Transport</keyword>
<keyword evidence="8 12" id="KW-0406">Ion transport</keyword>
<organism evidence="13 14">
    <name type="scientific">Nephila pilipes</name>
    <name type="common">Giant wood spider</name>
    <name type="synonym">Nephila maculata</name>
    <dbReference type="NCBI Taxonomy" id="299642"/>
    <lineage>
        <taxon>Eukaryota</taxon>
        <taxon>Metazoa</taxon>
        <taxon>Ecdysozoa</taxon>
        <taxon>Arthropoda</taxon>
        <taxon>Chelicerata</taxon>
        <taxon>Arachnida</taxon>
        <taxon>Araneae</taxon>
        <taxon>Araneomorphae</taxon>
        <taxon>Entelegynae</taxon>
        <taxon>Araneoidea</taxon>
        <taxon>Nephilidae</taxon>
        <taxon>Nephila</taxon>
    </lineage>
</organism>
<dbReference type="OrthoDB" id="6425182at2759"/>
<protein>
    <submittedName>
        <fullName evidence="13">Uncharacterized protein</fullName>
    </submittedName>
</protein>
<evidence type="ECO:0000313" key="13">
    <source>
        <dbReference type="EMBL" id="GFU05340.1"/>
    </source>
</evidence>
<comment type="similarity">
    <text evidence="2 12">Belongs to the amiloride-sensitive sodium channel (TC 1.A.6) family.</text>
</comment>